<dbReference type="PANTHER" id="PTHR11845">
    <property type="entry name" value="5'-DEOXYNUCLEOTIDASE HDDC2"/>
    <property type="match status" value="1"/>
</dbReference>
<evidence type="ECO:0000256" key="5">
    <source>
        <dbReference type="ARBA" id="ARBA00012964"/>
    </source>
</evidence>
<dbReference type="GO" id="GO:0002953">
    <property type="term" value="F:5'-deoxynucleotidase activity"/>
    <property type="evidence" value="ECO:0007669"/>
    <property type="project" value="UniProtKB-EC"/>
</dbReference>
<dbReference type="PROSITE" id="PS51831">
    <property type="entry name" value="HD"/>
    <property type="match status" value="1"/>
</dbReference>
<dbReference type="EC" id="3.1.3.89" evidence="5"/>
<comment type="subunit">
    <text evidence="4">Homodimer.</text>
</comment>
<evidence type="ECO:0000313" key="10">
    <source>
        <dbReference type="Proteomes" id="UP000886800"/>
    </source>
</evidence>
<dbReference type="GO" id="GO:0005737">
    <property type="term" value="C:cytoplasm"/>
    <property type="evidence" value="ECO:0007669"/>
    <property type="project" value="TreeGrafter"/>
</dbReference>
<dbReference type="Gene3D" id="1.10.3210.10">
    <property type="entry name" value="Hypothetical protein af1432"/>
    <property type="match status" value="1"/>
</dbReference>
<dbReference type="InterPro" id="IPR006674">
    <property type="entry name" value="HD_domain"/>
</dbReference>
<proteinExistence type="predicted"/>
<dbReference type="Proteomes" id="UP000886800">
    <property type="component" value="Unassembled WGS sequence"/>
</dbReference>
<comment type="catalytic activity">
    <reaction evidence="1">
        <text>a 2'-deoxyribonucleoside 5'-phosphate + H2O = a 2'-deoxyribonucleoside + phosphate</text>
        <dbReference type="Rhea" id="RHEA:36167"/>
        <dbReference type="ChEBI" id="CHEBI:15377"/>
        <dbReference type="ChEBI" id="CHEBI:18274"/>
        <dbReference type="ChEBI" id="CHEBI:43474"/>
        <dbReference type="ChEBI" id="CHEBI:65317"/>
        <dbReference type="EC" id="3.1.3.89"/>
    </reaction>
</comment>
<evidence type="ECO:0000256" key="1">
    <source>
        <dbReference type="ARBA" id="ARBA00001638"/>
    </source>
</evidence>
<comment type="cofactor">
    <cofactor evidence="3">
        <name>Co(2+)</name>
        <dbReference type="ChEBI" id="CHEBI:48828"/>
    </cofactor>
</comment>
<dbReference type="GO" id="GO:0046872">
    <property type="term" value="F:metal ion binding"/>
    <property type="evidence" value="ECO:0007669"/>
    <property type="project" value="UniProtKB-KW"/>
</dbReference>
<comment type="cofactor">
    <cofactor evidence="2">
        <name>Mn(2+)</name>
        <dbReference type="ChEBI" id="CHEBI:29035"/>
    </cofactor>
</comment>
<dbReference type="PANTHER" id="PTHR11845:SF13">
    <property type="entry name" value="5'-DEOXYNUCLEOTIDASE HDDC2"/>
    <property type="match status" value="1"/>
</dbReference>
<dbReference type="NCBIfam" id="NF003009">
    <property type="entry name" value="PRK03826.1"/>
    <property type="match status" value="1"/>
</dbReference>
<dbReference type="SMART" id="SM00471">
    <property type="entry name" value="HDc"/>
    <property type="match status" value="1"/>
</dbReference>
<dbReference type="EMBL" id="DXES01000162">
    <property type="protein sequence ID" value="HIX66046.1"/>
    <property type="molecule type" value="Genomic_DNA"/>
</dbReference>
<evidence type="ECO:0000256" key="6">
    <source>
        <dbReference type="ARBA" id="ARBA00022723"/>
    </source>
</evidence>
<evidence type="ECO:0000259" key="8">
    <source>
        <dbReference type="PROSITE" id="PS51831"/>
    </source>
</evidence>
<name>A0A9D1WSI4_9FIRM</name>
<keyword evidence="6" id="KW-0479">Metal-binding</keyword>
<evidence type="ECO:0000256" key="2">
    <source>
        <dbReference type="ARBA" id="ARBA00001936"/>
    </source>
</evidence>
<dbReference type="AlphaFoldDB" id="A0A9D1WSI4"/>
<evidence type="ECO:0000256" key="7">
    <source>
        <dbReference type="ARBA" id="ARBA00022801"/>
    </source>
</evidence>
<dbReference type="InterPro" id="IPR003607">
    <property type="entry name" value="HD/PDEase_dom"/>
</dbReference>
<comment type="caution">
    <text evidence="9">The sequence shown here is derived from an EMBL/GenBank/DDBJ whole genome shotgun (WGS) entry which is preliminary data.</text>
</comment>
<dbReference type="InterPro" id="IPR039356">
    <property type="entry name" value="YfbR/HDDC2"/>
</dbReference>
<sequence>MRPYSFYAMLSRMKYIGRWGLMRNSRQENLSEHTLEVAYFAHALAVLEGADPARAVLCALYHDCPEILTGDLPTPVKYFDADIRQSYKRVEAEAARRLLATLPGDLAQALAPSFFEADPLVARIVKAADKLSALVKCVEELKMGNDDFSRAKQAQLEALHALKMPSVERFLQEFLPAYELTLDELNPPRL</sequence>
<gene>
    <name evidence="9" type="primary">yfbR</name>
    <name evidence="9" type="ORF">H9736_07330</name>
</gene>
<reference evidence="9" key="1">
    <citation type="journal article" date="2021" name="PeerJ">
        <title>Extensive microbial diversity within the chicken gut microbiome revealed by metagenomics and culture.</title>
        <authorList>
            <person name="Gilroy R."/>
            <person name="Ravi A."/>
            <person name="Getino M."/>
            <person name="Pursley I."/>
            <person name="Horton D.L."/>
            <person name="Alikhan N.F."/>
            <person name="Baker D."/>
            <person name="Gharbi K."/>
            <person name="Hall N."/>
            <person name="Watson M."/>
            <person name="Adriaenssens E.M."/>
            <person name="Foster-Nyarko E."/>
            <person name="Jarju S."/>
            <person name="Secka A."/>
            <person name="Antonio M."/>
            <person name="Oren A."/>
            <person name="Chaudhuri R.R."/>
            <person name="La Ragione R."/>
            <person name="Hildebrand F."/>
            <person name="Pallen M.J."/>
        </authorList>
    </citation>
    <scope>NUCLEOTIDE SEQUENCE</scope>
    <source>
        <strain evidence="9">CHK188-5543</strain>
    </source>
</reference>
<dbReference type="SUPFAM" id="SSF109604">
    <property type="entry name" value="HD-domain/PDEase-like"/>
    <property type="match status" value="1"/>
</dbReference>
<dbReference type="CDD" id="cd00077">
    <property type="entry name" value="HDc"/>
    <property type="match status" value="1"/>
</dbReference>
<evidence type="ECO:0000313" key="9">
    <source>
        <dbReference type="EMBL" id="HIX66046.1"/>
    </source>
</evidence>
<evidence type="ECO:0000256" key="4">
    <source>
        <dbReference type="ARBA" id="ARBA00011738"/>
    </source>
</evidence>
<keyword evidence="7 9" id="KW-0378">Hydrolase</keyword>
<dbReference type="Pfam" id="PF12917">
    <property type="entry name" value="YfbR-like"/>
    <property type="match status" value="1"/>
</dbReference>
<accession>A0A9D1WSI4</accession>
<evidence type="ECO:0000256" key="3">
    <source>
        <dbReference type="ARBA" id="ARBA00001941"/>
    </source>
</evidence>
<protein>
    <recommendedName>
        <fullName evidence="5">5'-deoxynucleotidase</fullName>
        <ecNumber evidence="5">3.1.3.89</ecNumber>
    </recommendedName>
</protein>
<reference evidence="9" key="2">
    <citation type="submission" date="2021-04" db="EMBL/GenBank/DDBJ databases">
        <authorList>
            <person name="Gilroy R."/>
        </authorList>
    </citation>
    <scope>NUCLEOTIDE SEQUENCE</scope>
    <source>
        <strain evidence="9">CHK188-5543</strain>
    </source>
</reference>
<feature type="domain" description="HD" evidence="8">
    <location>
        <begin position="30"/>
        <end position="134"/>
    </location>
</feature>
<organism evidence="9 10">
    <name type="scientific">Candidatus Anaerotruncus excrementipullorum</name>
    <dbReference type="NCBI Taxonomy" id="2838465"/>
    <lineage>
        <taxon>Bacteria</taxon>
        <taxon>Bacillati</taxon>
        <taxon>Bacillota</taxon>
        <taxon>Clostridia</taxon>
        <taxon>Eubacteriales</taxon>
        <taxon>Oscillospiraceae</taxon>
        <taxon>Anaerotruncus</taxon>
    </lineage>
</organism>